<keyword evidence="7 10" id="KW-0496">Mitochondrion</keyword>
<evidence type="ECO:0000256" key="7">
    <source>
        <dbReference type="ARBA" id="ARBA00023128"/>
    </source>
</evidence>
<dbReference type="HOGENOM" id="CLU_115913_2_1_1"/>
<accession>A0A0D3JX63</accession>
<evidence type="ECO:0000256" key="2">
    <source>
        <dbReference type="ARBA" id="ARBA00006498"/>
    </source>
</evidence>
<feature type="domain" description="Ubiquinol-cytochrome C reductase hinge" evidence="12">
    <location>
        <begin position="11"/>
        <end position="68"/>
    </location>
</feature>
<dbReference type="STRING" id="2903.R1EE81"/>
<evidence type="ECO:0000256" key="8">
    <source>
        <dbReference type="ARBA" id="ARBA00023136"/>
    </source>
</evidence>
<dbReference type="GO" id="GO:0006122">
    <property type="term" value="P:mitochondrial electron transport, ubiquinol to cytochrome c"/>
    <property type="evidence" value="ECO:0007669"/>
    <property type="project" value="InterPro"/>
</dbReference>
<dbReference type="InterPro" id="IPR003422">
    <property type="entry name" value="Cyt_b-c1_6"/>
</dbReference>
<reference evidence="13" key="2">
    <citation type="submission" date="2024-10" db="UniProtKB">
        <authorList>
            <consortium name="EnsemblProtists"/>
        </authorList>
    </citation>
    <scope>IDENTIFICATION</scope>
</reference>
<dbReference type="RefSeq" id="XP_005771628.1">
    <property type="nucleotide sequence ID" value="XM_005771571.1"/>
</dbReference>
<evidence type="ECO:0000256" key="3">
    <source>
        <dbReference type="ARBA" id="ARBA00022448"/>
    </source>
</evidence>
<evidence type="ECO:0000256" key="6">
    <source>
        <dbReference type="ARBA" id="ARBA00022982"/>
    </source>
</evidence>
<dbReference type="OMA" id="AKPEMKG"/>
<evidence type="ECO:0000256" key="5">
    <source>
        <dbReference type="ARBA" id="ARBA00022792"/>
    </source>
</evidence>
<dbReference type="AlphaFoldDB" id="A0A0D3JX63"/>
<dbReference type="InterPro" id="IPR036811">
    <property type="entry name" value="Ubol_cytC_Rdtase_hinge_dom_sf"/>
</dbReference>
<comment type="function">
    <text evidence="10">Component of the ubiquinol-cytochrome c oxidoreductase, a multisubunit transmembrane complex that is part of the mitochondrial electron transport chain which drives oxidative phosphorylation.</text>
</comment>
<feature type="disulfide bond" evidence="11">
    <location>
        <begin position="34"/>
        <end position="45"/>
    </location>
</feature>
<feature type="disulfide bond" evidence="11">
    <location>
        <begin position="20"/>
        <end position="59"/>
    </location>
</feature>
<dbReference type="Gene3D" id="1.10.287.20">
    <property type="entry name" value="Ubiquinol-cytochrome C reductase hinge domain"/>
    <property type="match status" value="1"/>
</dbReference>
<dbReference type="GeneID" id="17264744"/>
<dbReference type="EnsemblProtists" id="EOD28098">
    <property type="protein sequence ID" value="EOD28098"/>
    <property type="gene ID" value="EMIHUDRAFT_73196"/>
</dbReference>
<keyword evidence="6 10" id="KW-0249">Electron transport</keyword>
<dbReference type="KEGG" id="ehx:EMIHUDRAFT_73196"/>
<dbReference type="PANTHER" id="PTHR15336:SF0">
    <property type="entry name" value="CYTOCHROME B-C1 COMPLEX SUBUNIT 6, MITOCHONDRIAL"/>
    <property type="match status" value="1"/>
</dbReference>
<dbReference type="GO" id="GO:0005743">
    <property type="term" value="C:mitochondrial inner membrane"/>
    <property type="evidence" value="ECO:0007669"/>
    <property type="project" value="UniProtKB-SubCell"/>
</dbReference>
<evidence type="ECO:0000256" key="10">
    <source>
        <dbReference type="PIRNR" id="PIRNR000019"/>
    </source>
</evidence>
<keyword evidence="4 10" id="KW-0679">Respiratory chain</keyword>
<evidence type="ECO:0000259" key="12">
    <source>
        <dbReference type="Pfam" id="PF02320"/>
    </source>
</evidence>
<dbReference type="InterPro" id="IPR023184">
    <property type="entry name" value="Ubol_cytC_Rdtase_hinge_dom"/>
</dbReference>
<name>A0A0D3JX63_EMIH1</name>
<dbReference type="PANTHER" id="PTHR15336">
    <property type="entry name" value="UBIQUINOL-CYTOCHROME C REDUCTASE COMPLEX 7.8 KDA PROTEIN"/>
    <property type="match status" value="1"/>
</dbReference>
<proteinExistence type="inferred from homology"/>
<dbReference type="FunFam" id="1.10.287.20:FF:000001">
    <property type="entry name" value="Cytochrome b-c1 complex subunit 6"/>
    <property type="match status" value="1"/>
</dbReference>
<keyword evidence="3 10" id="KW-0813">Transport</keyword>
<sequence>MFVPREVEVVDPKDLLEKGCEASCGKALETYQACAARIEEKAGECSGWYGDYVHCVDSCVSKTLFKKLA</sequence>
<protein>
    <recommendedName>
        <fullName evidence="10">Cytochrome b-c1 complex subunit 6</fullName>
    </recommendedName>
</protein>
<dbReference type="PIRSF" id="PIRSF000019">
    <property type="entry name" value="Bc1_11K"/>
    <property type="match status" value="1"/>
</dbReference>
<dbReference type="RefSeq" id="XP_005780527.1">
    <property type="nucleotide sequence ID" value="XM_005780470.1"/>
</dbReference>
<dbReference type="SUPFAM" id="SSF81531">
    <property type="entry name" value="Non-heme 11 kDa protein of cytochrome bc1 complex (Ubiquinol-cytochrome c reductase)"/>
    <property type="match status" value="1"/>
</dbReference>
<keyword evidence="8 10" id="KW-0472">Membrane</keyword>
<evidence type="ECO:0000313" key="14">
    <source>
        <dbReference type="Proteomes" id="UP000013827"/>
    </source>
</evidence>
<dbReference type="KEGG" id="ehx:EMIHUDRAFT_75509"/>
<evidence type="ECO:0000256" key="1">
    <source>
        <dbReference type="ARBA" id="ARBA00004137"/>
    </source>
</evidence>
<comment type="subcellular location">
    <subcellularLocation>
        <location evidence="1">Mitochondrion inner membrane</location>
        <topology evidence="1">Peripheral membrane protein</topology>
        <orientation evidence="1">Intermembrane side</orientation>
    </subcellularLocation>
</comment>
<comment type="similarity">
    <text evidence="2 10">Belongs to the UQCRH/QCR6 family.</text>
</comment>
<evidence type="ECO:0000313" key="13">
    <source>
        <dbReference type="EnsemblProtists" id="EOD28098"/>
    </source>
</evidence>
<dbReference type="PaxDb" id="2903-EOD19199"/>
<keyword evidence="9 11" id="KW-1015">Disulfide bond</keyword>
<keyword evidence="14" id="KW-1185">Reference proteome</keyword>
<dbReference type="GeneID" id="17273643"/>
<organism evidence="13 14">
    <name type="scientific">Emiliania huxleyi (strain CCMP1516)</name>
    <dbReference type="NCBI Taxonomy" id="280463"/>
    <lineage>
        <taxon>Eukaryota</taxon>
        <taxon>Haptista</taxon>
        <taxon>Haptophyta</taxon>
        <taxon>Prymnesiophyceae</taxon>
        <taxon>Isochrysidales</taxon>
        <taxon>Noelaerhabdaceae</taxon>
        <taxon>Emiliania</taxon>
    </lineage>
</organism>
<dbReference type="Proteomes" id="UP000013827">
    <property type="component" value="Unassembled WGS sequence"/>
</dbReference>
<evidence type="ECO:0000256" key="11">
    <source>
        <dbReference type="PIRSR" id="PIRSR000019-1"/>
    </source>
</evidence>
<reference evidence="14" key="1">
    <citation type="journal article" date="2013" name="Nature">
        <title>Pan genome of the phytoplankton Emiliania underpins its global distribution.</title>
        <authorList>
            <person name="Read B.A."/>
            <person name="Kegel J."/>
            <person name="Klute M.J."/>
            <person name="Kuo A."/>
            <person name="Lefebvre S.C."/>
            <person name="Maumus F."/>
            <person name="Mayer C."/>
            <person name="Miller J."/>
            <person name="Monier A."/>
            <person name="Salamov A."/>
            <person name="Young J."/>
            <person name="Aguilar M."/>
            <person name="Claverie J.M."/>
            <person name="Frickenhaus S."/>
            <person name="Gonzalez K."/>
            <person name="Herman E.K."/>
            <person name="Lin Y.C."/>
            <person name="Napier J."/>
            <person name="Ogata H."/>
            <person name="Sarno A.F."/>
            <person name="Shmutz J."/>
            <person name="Schroeder D."/>
            <person name="de Vargas C."/>
            <person name="Verret F."/>
            <person name="von Dassow P."/>
            <person name="Valentin K."/>
            <person name="Van de Peer Y."/>
            <person name="Wheeler G."/>
            <person name="Dacks J.B."/>
            <person name="Delwiche C.F."/>
            <person name="Dyhrman S.T."/>
            <person name="Glockner G."/>
            <person name="John U."/>
            <person name="Richards T."/>
            <person name="Worden A.Z."/>
            <person name="Zhang X."/>
            <person name="Grigoriev I.V."/>
            <person name="Allen A.E."/>
            <person name="Bidle K."/>
            <person name="Borodovsky M."/>
            <person name="Bowler C."/>
            <person name="Brownlee C."/>
            <person name="Cock J.M."/>
            <person name="Elias M."/>
            <person name="Gladyshev V.N."/>
            <person name="Groth M."/>
            <person name="Guda C."/>
            <person name="Hadaegh A."/>
            <person name="Iglesias-Rodriguez M.D."/>
            <person name="Jenkins J."/>
            <person name="Jones B.M."/>
            <person name="Lawson T."/>
            <person name="Leese F."/>
            <person name="Lindquist E."/>
            <person name="Lobanov A."/>
            <person name="Lomsadze A."/>
            <person name="Malik S.B."/>
            <person name="Marsh M.E."/>
            <person name="Mackinder L."/>
            <person name="Mock T."/>
            <person name="Mueller-Roeber B."/>
            <person name="Pagarete A."/>
            <person name="Parker M."/>
            <person name="Probert I."/>
            <person name="Quesneville H."/>
            <person name="Raines C."/>
            <person name="Rensing S.A."/>
            <person name="Riano-Pachon D.M."/>
            <person name="Richier S."/>
            <person name="Rokitta S."/>
            <person name="Shiraiwa Y."/>
            <person name="Soanes D.M."/>
            <person name="van der Giezen M."/>
            <person name="Wahlund T.M."/>
            <person name="Williams B."/>
            <person name="Wilson W."/>
            <person name="Wolfe G."/>
            <person name="Wurch L.L."/>
        </authorList>
    </citation>
    <scope>NUCLEOTIDE SEQUENCE</scope>
</reference>
<evidence type="ECO:0000256" key="9">
    <source>
        <dbReference type="ARBA" id="ARBA00023157"/>
    </source>
</evidence>
<keyword evidence="5 10" id="KW-0999">Mitochondrion inner membrane</keyword>
<evidence type="ECO:0000256" key="4">
    <source>
        <dbReference type="ARBA" id="ARBA00022660"/>
    </source>
</evidence>
<dbReference type="Pfam" id="PF02320">
    <property type="entry name" value="UCR_hinge"/>
    <property type="match status" value="1"/>
</dbReference>
<dbReference type="EnsemblProtists" id="EOD19199">
    <property type="protein sequence ID" value="EOD19199"/>
    <property type="gene ID" value="EMIHUDRAFT_75509"/>
</dbReference>